<feature type="domain" description="ABC transporter" evidence="1">
    <location>
        <begin position="17"/>
        <end position="70"/>
    </location>
</feature>
<dbReference type="EMBL" id="AJWY01007055">
    <property type="protein sequence ID" value="EKC65115.1"/>
    <property type="molecule type" value="Genomic_DNA"/>
</dbReference>
<dbReference type="InterPro" id="IPR003439">
    <property type="entry name" value="ABC_transporter-like_ATP-bd"/>
</dbReference>
<dbReference type="GO" id="GO:0005886">
    <property type="term" value="C:plasma membrane"/>
    <property type="evidence" value="ECO:0007669"/>
    <property type="project" value="TreeGrafter"/>
</dbReference>
<dbReference type="PANTHER" id="PTHR24220">
    <property type="entry name" value="IMPORT ATP-BINDING PROTEIN"/>
    <property type="match status" value="1"/>
</dbReference>
<dbReference type="AlphaFoldDB" id="K1TFF1"/>
<proteinExistence type="predicted"/>
<comment type="caution">
    <text evidence="2">The sequence shown here is derived from an EMBL/GenBank/DDBJ whole genome shotgun (WGS) entry which is preliminary data.</text>
</comment>
<dbReference type="GO" id="GO:0005524">
    <property type="term" value="F:ATP binding"/>
    <property type="evidence" value="ECO:0007669"/>
    <property type="project" value="InterPro"/>
</dbReference>
<dbReference type="PANTHER" id="PTHR24220:SF86">
    <property type="entry name" value="ABC TRANSPORTER ABCH.1"/>
    <property type="match status" value="1"/>
</dbReference>
<organism evidence="2">
    <name type="scientific">human gut metagenome</name>
    <dbReference type="NCBI Taxonomy" id="408170"/>
    <lineage>
        <taxon>unclassified sequences</taxon>
        <taxon>metagenomes</taxon>
        <taxon>organismal metagenomes</taxon>
    </lineage>
</organism>
<evidence type="ECO:0000259" key="1">
    <source>
        <dbReference type="Pfam" id="PF00005"/>
    </source>
</evidence>
<dbReference type="Gene3D" id="3.40.50.300">
    <property type="entry name" value="P-loop containing nucleotide triphosphate hydrolases"/>
    <property type="match status" value="1"/>
</dbReference>
<dbReference type="SUPFAM" id="SSF52540">
    <property type="entry name" value="P-loop containing nucleoside triphosphate hydrolases"/>
    <property type="match status" value="1"/>
</dbReference>
<reference evidence="2" key="1">
    <citation type="journal article" date="2013" name="Environ. Microbiol.">
        <title>Microbiota from the distal guts of lean and obese adolescents exhibit partial functional redundancy besides clear differences in community structure.</title>
        <authorList>
            <person name="Ferrer M."/>
            <person name="Ruiz A."/>
            <person name="Lanza F."/>
            <person name="Haange S.B."/>
            <person name="Oberbach A."/>
            <person name="Till H."/>
            <person name="Bargiela R."/>
            <person name="Campoy C."/>
            <person name="Segura M.T."/>
            <person name="Richter M."/>
            <person name="von Bergen M."/>
            <person name="Seifert J."/>
            <person name="Suarez A."/>
        </authorList>
    </citation>
    <scope>NUCLEOTIDE SEQUENCE</scope>
</reference>
<protein>
    <submittedName>
        <fullName evidence="2">Protein containing ABC transporter-like domain protein</fullName>
    </submittedName>
</protein>
<evidence type="ECO:0000313" key="2">
    <source>
        <dbReference type="EMBL" id="EKC65115.1"/>
    </source>
</evidence>
<dbReference type="GO" id="GO:0022857">
    <property type="term" value="F:transmembrane transporter activity"/>
    <property type="evidence" value="ECO:0007669"/>
    <property type="project" value="TreeGrafter"/>
</dbReference>
<sequence>MVENVALPLTYRGIPTAKRLERSLSALEAVGLSSRLSHKPYELSGGQQQRVAIARAIAADPDLILADEPCGNLDSRSGKEVMELLLSRHKCGKTVILITHSISDAKYADRILTVCDGKLYK</sequence>
<gene>
    <name evidence="2" type="ORF">LEA_10498</name>
</gene>
<name>K1TFF1_9ZZZZ</name>
<dbReference type="Pfam" id="PF00005">
    <property type="entry name" value="ABC_tran"/>
    <property type="match status" value="1"/>
</dbReference>
<dbReference type="GO" id="GO:0016887">
    <property type="term" value="F:ATP hydrolysis activity"/>
    <property type="evidence" value="ECO:0007669"/>
    <property type="project" value="InterPro"/>
</dbReference>
<dbReference type="InterPro" id="IPR015854">
    <property type="entry name" value="ABC_transpr_LolD-like"/>
</dbReference>
<dbReference type="InterPro" id="IPR027417">
    <property type="entry name" value="P-loop_NTPase"/>
</dbReference>
<accession>K1TFF1</accession>